<evidence type="ECO:0000256" key="7">
    <source>
        <dbReference type="ARBA" id="ARBA00022833"/>
    </source>
</evidence>
<dbReference type="InterPro" id="IPR014001">
    <property type="entry name" value="Helicase_ATP-bd"/>
</dbReference>
<keyword evidence="2 12" id="KW-0235">DNA replication</keyword>
<dbReference type="InterPro" id="IPR041236">
    <property type="entry name" value="PriA_C"/>
</dbReference>
<dbReference type="Pfam" id="PF00270">
    <property type="entry name" value="DEAD"/>
    <property type="match status" value="1"/>
</dbReference>
<dbReference type="CDD" id="cd17929">
    <property type="entry name" value="DEXHc_priA"/>
    <property type="match status" value="1"/>
</dbReference>
<feature type="binding site" evidence="12">
    <location>
        <position position="519"/>
    </location>
    <ligand>
        <name>Zn(2+)</name>
        <dbReference type="ChEBI" id="CHEBI:29105"/>
        <label>1</label>
    </ligand>
</feature>
<feature type="domain" description="Helicase C-terminal" evidence="14">
    <location>
        <begin position="551"/>
        <end position="710"/>
    </location>
</feature>
<evidence type="ECO:0000256" key="11">
    <source>
        <dbReference type="ARBA" id="ARBA00048988"/>
    </source>
</evidence>
<dbReference type="InterPro" id="IPR027417">
    <property type="entry name" value="P-loop_NTPase"/>
</dbReference>
<dbReference type="GO" id="GO:0006270">
    <property type="term" value="P:DNA replication initiation"/>
    <property type="evidence" value="ECO:0007669"/>
    <property type="project" value="TreeGrafter"/>
</dbReference>
<feature type="binding site" evidence="12">
    <location>
        <position position="525"/>
    </location>
    <ligand>
        <name>Zn(2+)</name>
        <dbReference type="ChEBI" id="CHEBI:29105"/>
        <label>2</label>
    </ligand>
</feature>
<dbReference type="Pfam" id="PF18319">
    <property type="entry name" value="Zn_ribbon_PriA"/>
    <property type="match status" value="1"/>
</dbReference>
<comment type="subunit">
    <text evidence="12">Component of the replication restart primosome.</text>
</comment>
<feature type="binding site" evidence="12">
    <location>
        <position position="546"/>
    </location>
    <ligand>
        <name>Zn(2+)</name>
        <dbReference type="ChEBI" id="CHEBI:29105"/>
        <label>2</label>
    </ligand>
</feature>
<dbReference type="FunFam" id="3.40.1440.60:FF:000001">
    <property type="entry name" value="Primosomal protein N"/>
    <property type="match status" value="1"/>
</dbReference>
<comment type="catalytic activity">
    <reaction evidence="11 12">
        <text>ATP + H2O = ADP + phosphate + H(+)</text>
        <dbReference type="Rhea" id="RHEA:13065"/>
        <dbReference type="ChEBI" id="CHEBI:15377"/>
        <dbReference type="ChEBI" id="CHEBI:15378"/>
        <dbReference type="ChEBI" id="CHEBI:30616"/>
        <dbReference type="ChEBI" id="CHEBI:43474"/>
        <dbReference type="ChEBI" id="CHEBI:456216"/>
        <dbReference type="EC" id="5.6.2.4"/>
    </reaction>
</comment>
<dbReference type="SMART" id="SM00490">
    <property type="entry name" value="HELICc"/>
    <property type="match status" value="1"/>
</dbReference>
<evidence type="ECO:0000256" key="9">
    <source>
        <dbReference type="ARBA" id="ARBA00023125"/>
    </source>
</evidence>
<dbReference type="InterPro" id="IPR011545">
    <property type="entry name" value="DEAD/DEAH_box_helicase_dom"/>
</dbReference>
<dbReference type="KEGG" id="ntr:B0W44_06925"/>
<sequence length="811" mass="91306">MKFASVVVDVPSRGTDRPFDYEIPEELADQVEVGCRVHVPFGSRIVQGYVVSLRPQPEVANVRPIREVIDLLPPLNEELVKLAEWMSKYYFSTRLAALEVMIPSALRARYDKILIPGSNVVEEGAYLLGEAERQLMEAVQRARTGLSLKKAEAIEGVTRSLIRKLIREKRLDVVERVRDKVAPKKVTWVKPAESVPLDEQMSRIPANAHKQRAIVQYFVKHPEPVMLSELLTALKATRSSVMRLVEAGILVCEIREQMRTPYHRRVVQDQPLPLTEEQDAALQAIVTRLESREAHTLLLHGVTGSGKTEVYLQAIDASLAQGREAIVLVPEISLTPQMVERFKARFGERVAVMHSGLSQGERYDEWRKVVNGAVQVVIGARSAVFAPFRNLGLIIVDEEHESSYKQDETPRYHARDVAVKRAAHFGAVTVLGSATPSVESYYRAKTGKMVYLPLKQRVQGRPFPDIHIVDMRHELDAGNRSMFSRKLTEALTACVERGEQAVLFLNRRGYSTFVLCRQCGANVECPHCDISLTYHRVNRTLRCHYCGFAQAVPDQCPHCGSDHIRYFGAGTQKVEQELAKRFPGLRIIRMDVDTTGRKGAHEKLLTAFREKKADVLLGTQMIAKGLDFPDVTLVGVIAADTVLNLPDFRAAERTFQLLTQVGGRAGRHARPGRVVIQTYNPEHYSIEMAANYAATAFYRKECQARMKKHYPPFCSLIAIKFSHPDQATVMKASQRITDALKQYLPREAEVLGPVRAPVFRARDRYRMQTMIKYKGGKDLSAAINRARETAEASFPAGDLRIVIDRDPYVLL</sequence>
<comment type="function">
    <text evidence="12">Initiates the restart of stalled replication forks, which reloads the replicative helicase on sites other than the origin of replication. Recognizes and binds to abandoned replication forks and remodels them to uncover a helicase loading site. Promotes assembly of the primosome at these replication forks.</text>
</comment>
<keyword evidence="7 12" id="KW-0862">Zinc</keyword>
<comment type="cofactor">
    <cofactor evidence="12">
        <name>Zn(2+)</name>
        <dbReference type="ChEBI" id="CHEBI:29105"/>
    </cofactor>
    <text evidence="12">Binds 2 zinc ions per subunit.</text>
</comment>
<feature type="binding site" evidence="12">
    <location>
        <position position="559"/>
    </location>
    <ligand>
        <name>Zn(2+)</name>
        <dbReference type="ChEBI" id="CHEBI:29105"/>
        <label>1</label>
    </ligand>
</feature>
<dbReference type="GO" id="GO:1990077">
    <property type="term" value="C:primosome complex"/>
    <property type="evidence" value="ECO:0007669"/>
    <property type="project" value="UniProtKB-UniRule"/>
</dbReference>
<dbReference type="NCBIfam" id="NF004066">
    <property type="entry name" value="PRK05580.1-3"/>
    <property type="match status" value="1"/>
</dbReference>
<dbReference type="NCBIfam" id="TIGR00595">
    <property type="entry name" value="priA"/>
    <property type="match status" value="1"/>
</dbReference>
<feature type="domain" description="Helicase ATP-binding" evidence="13">
    <location>
        <begin position="288"/>
        <end position="454"/>
    </location>
</feature>
<feature type="binding site" evidence="12">
    <location>
        <position position="556"/>
    </location>
    <ligand>
        <name>Zn(2+)</name>
        <dbReference type="ChEBI" id="CHEBI:29105"/>
        <label>1</label>
    </ligand>
</feature>
<dbReference type="Pfam" id="PF18074">
    <property type="entry name" value="PriA_C"/>
    <property type="match status" value="1"/>
</dbReference>
<evidence type="ECO:0000256" key="4">
    <source>
        <dbReference type="ARBA" id="ARBA00022741"/>
    </source>
</evidence>
<dbReference type="CDD" id="cd18804">
    <property type="entry name" value="SF2_C_priA"/>
    <property type="match status" value="1"/>
</dbReference>
<comment type="similarity">
    <text evidence="12">Belongs to the helicase family. PriA subfamily.</text>
</comment>
<evidence type="ECO:0000256" key="5">
    <source>
        <dbReference type="ARBA" id="ARBA00022801"/>
    </source>
</evidence>
<proteinExistence type="inferred from homology"/>
<dbReference type="PANTHER" id="PTHR30580:SF0">
    <property type="entry name" value="PRIMOSOMAL PROTEIN N"/>
    <property type="match status" value="1"/>
</dbReference>
<keyword evidence="8 12" id="KW-0067">ATP-binding</keyword>
<dbReference type="Pfam" id="PF00271">
    <property type="entry name" value="Helicase_C"/>
    <property type="match status" value="1"/>
</dbReference>
<evidence type="ECO:0000256" key="6">
    <source>
        <dbReference type="ARBA" id="ARBA00022806"/>
    </source>
</evidence>
<evidence type="ECO:0000259" key="14">
    <source>
        <dbReference type="PROSITE" id="PS51194"/>
    </source>
</evidence>
<dbReference type="InterPro" id="IPR041222">
    <property type="entry name" value="PriA_3primeBD"/>
</dbReference>
<evidence type="ECO:0000256" key="2">
    <source>
        <dbReference type="ARBA" id="ARBA00022705"/>
    </source>
</evidence>
<dbReference type="GO" id="GO:0005524">
    <property type="term" value="F:ATP binding"/>
    <property type="evidence" value="ECO:0007669"/>
    <property type="project" value="UniProtKB-UniRule"/>
</dbReference>
<dbReference type="GO" id="GO:0003677">
    <property type="term" value="F:DNA binding"/>
    <property type="evidence" value="ECO:0007669"/>
    <property type="project" value="UniProtKB-UniRule"/>
</dbReference>
<evidence type="ECO:0000256" key="10">
    <source>
        <dbReference type="ARBA" id="ARBA00023235"/>
    </source>
</evidence>
<dbReference type="SMART" id="SM00487">
    <property type="entry name" value="DEXDc"/>
    <property type="match status" value="1"/>
</dbReference>
<feature type="binding site" evidence="12">
    <location>
        <position position="543"/>
    </location>
    <ligand>
        <name>Zn(2+)</name>
        <dbReference type="ChEBI" id="CHEBI:29105"/>
        <label>2</label>
    </ligand>
</feature>
<protein>
    <recommendedName>
        <fullName evidence="12">Replication restart protein PriA</fullName>
    </recommendedName>
    <alternativeName>
        <fullName evidence="12">ATP-dependent DNA helicase PriA</fullName>
        <ecNumber evidence="12">5.6.2.4</ecNumber>
    </alternativeName>
    <alternativeName>
        <fullName evidence="12">DNA 3'-5' helicase PriA</fullName>
    </alternativeName>
</protein>
<evidence type="ECO:0000313" key="15">
    <source>
        <dbReference type="EMBL" id="AQS57437.1"/>
    </source>
</evidence>
<dbReference type="InterPro" id="IPR001650">
    <property type="entry name" value="Helicase_C-like"/>
</dbReference>
<dbReference type="Proteomes" id="UP000188603">
    <property type="component" value="Chromosome"/>
</dbReference>
<feature type="binding site" evidence="12">
    <location>
        <position position="528"/>
    </location>
    <ligand>
        <name>Zn(2+)</name>
        <dbReference type="ChEBI" id="CHEBI:29105"/>
        <label>2</label>
    </ligand>
</feature>
<accession>A0A1U9KBJ0</accession>
<dbReference type="AlphaFoldDB" id="A0A1U9KBJ0"/>
<dbReference type="InterPro" id="IPR005259">
    <property type="entry name" value="PriA"/>
</dbReference>
<dbReference type="SUPFAM" id="SSF52540">
    <property type="entry name" value="P-loop containing nucleoside triphosphate hydrolases"/>
    <property type="match status" value="2"/>
</dbReference>
<dbReference type="InterPro" id="IPR042115">
    <property type="entry name" value="PriA_3primeBD_sf"/>
</dbReference>
<evidence type="ECO:0000259" key="13">
    <source>
        <dbReference type="PROSITE" id="PS51192"/>
    </source>
</evidence>
<dbReference type="Pfam" id="PF17764">
    <property type="entry name" value="PriA_3primeBD"/>
    <property type="match status" value="1"/>
</dbReference>
<keyword evidence="9 12" id="KW-0238">DNA-binding</keyword>
<keyword evidence="4 12" id="KW-0547">Nucleotide-binding</keyword>
<evidence type="ECO:0000256" key="3">
    <source>
        <dbReference type="ARBA" id="ARBA00022723"/>
    </source>
</evidence>
<dbReference type="HAMAP" id="MF_00983">
    <property type="entry name" value="PriA"/>
    <property type="match status" value="1"/>
</dbReference>
<dbReference type="GO" id="GO:0006310">
    <property type="term" value="P:DNA recombination"/>
    <property type="evidence" value="ECO:0007669"/>
    <property type="project" value="InterPro"/>
</dbReference>
<dbReference type="GO" id="GO:0016887">
    <property type="term" value="F:ATP hydrolysis activity"/>
    <property type="evidence" value="ECO:0007669"/>
    <property type="project" value="RHEA"/>
</dbReference>
<dbReference type="EMBL" id="CP019699">
    <property type="protein sequence ID" value="AQS57437.1"/>
    <property type="molecule type" value="Genomic_DNA"/>
</dbReference>
<keyword evidence="5 12" id="KW-0378">Hydrolase</keyword>
<keyword evidence="1 12" id="KW-0639">Primosome</keyword>
<keyword evidence="10 12" id="KW-0413">Isomerase</keyword>
<comment type="catalytic activity">
    <reaction evidence="12">
        <text>Couples ATP hydrolysis with the unwinding of duplex DNA by translocating in the 3'-5' direction.</text>
        <dbReference type="EC" id="5.6.2.4"/>
    </reaction>
</comment>
<reference evidence="15 16" key="1">
    <citation type="journal article" date="2015" name="Int. J. Syst. Evol. Microbiol.">
        <title>Novibacillus thermophilus gen. nov., sp. nov., a Gram-staining-negative and moderately thermophilic member of the family Thermoactinomycetaceae.</title>
        <authorList>
            <person name="Yang G."/>
            <person name="Chen J."/>
            <person name="Zhou S."/>
        </authorList>
    </citation>
    <scope>NUCLEOTIDE SEQUENCE [LARGE SCALE GENOMIC DNA]</scope>
    <source>
        <strain evidence="15 16">SG-1</strain>
    </source>
</reference>
<evidence type="ECO:0000256" key="12">
    <source>
        <dbReference type="HAMAP-Rule" id="MF_00983"/>
    </source>
</evidence>
<dbReference type="OrthoDB" id="9759544at2"/>
<dbReference type="Gene3D" id="3.40.50.300">
    <property type="entry name" value="P-loop containing nucleotide triphosphate hydrolases"/>
    <property type="match status" value="2"/>
</dbReference>
<dbReference type="FunFam" id="3.40.50.300:FF:000489">
    <property type="entry name" value="Primosome assembly protein PriA"/>
    <property type="match status" value="1"/>
</dbReference>
<dbReference type="Gene3D" id="3.40.1440.60">
    <property type="entry name" value="PriA, 3(prime) DNA-binding domain"/>
    <property type="match status" value="1"/>
</dbReference>
<dbReference type="GO" id="GO:0008270">
    <property type="term" value="F:zinc ion binding"/>
    <property type="evidence" value="ECO:0007669"/>
    <property type="project" value="UniProtKB-UniRule"/>
</dbReference>
<dbReference type="GO" id="GO:0043138">
    <property type="term" value="F:3'-5' DNA helicase activity"/>
    <property type="evidence" value="ECO:0007669"/>
    <property type="project" value="UniProtKB-EC"/>
</dbReference>
<keyword evidence="3 12" id="KW-0479">Metal-binding</keyword>
<name>A0A1U9KBJ0_9BACL</name>
<dbReference type="InterPro" id="IPR040498">
    <property type="entry name" value="PriA_CRR"/>
</dbReference>
<dbReference type="PROSITE" id="PS51192">
    <property type="entry name" value="HELICASE_ATP_BIND_1"/>
    <property type="match status" value="1"/>
</dbReference>
<dbReference type="PROSITE" id="PS51194">
    <property type="entry name" value="HELICASE_CTER"/>
    <property type="match status" value="1"/>
</dbReference>
<dbReference type="EC" id="5.6.2.4" evidence="12"/>
<evidence type="ECO:0000313" key="16">
    <source>
        <dbReference type="Proteomes" id="UP000188603"/>
    </source>
</evidence>
<keyword evidence="6 12" id="KW-0347">Helicase</keyword>
<evidence type="ECO:0000256" key="1">
    <source>
        <dbReference type="ARBA" id="ARBA00022515"/>
    </source>
</evidence>
<dbReference type="GO" id="GO:0006269">
    <property type="term" value="P:DNA replication, synthesis of primer"/>
    <property type="evidence" value="ECO:0007669"/>
    <property type="project" value="UniProtKB-KW"/>
</dbReference>
<organism evidence="15 16">
    <name type="scientific">Novibacillus thermophilus</name>
    <dbReference type="NCBI Taxonomy" id="1471761"/>
    <lineage>
        <taxon>Bacteria</taxon>
        <taxon>Bacillati</taxon>
        <taxon>Bacillota</taxon>
        <taxon>Bacilli</taxon>
        <taxon>Bacillales</taxon>
        <taxon>Thermoactinomycetaceae</taxon>
        <taxon>Novibacillus</taxon>
    </lineage>
</organism>
<dbReference type="PANTHER" id="PTHR30580">
    <property type="entry name" value="PRIMOSOMAL PROTEIN N"/>
    <property type="match status" value="1"/>
</dbReference>
<dbReference type="GO" id="GO:0006302">
    <property type="term" value="P:double-strand break repair"/>
    <property type="evidence" value="ECO:0007669"/>
    <property type="project" value="InterPro"/>
</dbReference>
<gene>
    <name evidence="12" type="primary">priA</name>
    <name evidence="15" type="ORF">B0W44_06925</name>
</gene>
<evidence type="ECO:0000256" key="8">
    <source>
        <dbReference type="ARBA" id="ARBA00022840"/>
    </source>
</evidence>
<keyword evidence="16" id="KW-1185">Reference proteome</keyword>
<dbReference type="STRING" id="1471761.B0W44_06925"/>
<feature type="binding site" evidence="12">
    <location>
        <position position="516"/>
    </location>
    <ligand>
        <name>Zn(2+)</name>
        <dbReference type="ChEBI" id="CHEBI:29105"/>
        <label>1</label>
    </ligand>
</feature>